<dbReference type="Pfam" id="PF01795">
    <property type="entry name" value="Methyltransf_5"/>
    <property type="match status" value="1"/>
</dbReference>
<keyword evidence="2 6" id="KW-0698">rRNA processing</keyword>
<evidence type="ECO:0000256" key="7">
    <source>
        <dbReference type="SAM" id="MobiDB-lite"/>
    </source>
</evidence>
<dbReference type="Proteomes" id="UP000481339">
    <property type="component" value="Unassembled WGS sequence"/>
</dbReference>
<evidence type="ECO:0000256" key="5">
    <source>
        <dbReference type="ARBA" id="ARBA00022691"/>
    </source>
</evidence>
<evidence type="ECO:0000256" key="2">
    <source>
        <dbReference type="ARBA" id="ARBA00022552"/>
    </source>
</evidence>
<dbReference type="InterPro" id="IPR023397">
    <property type="entry name" value="SAM-dep_MeTrfase_MraW_recog"/>
</dbReference>
<dbReference type="OrthoDB" id="9806637at2"/>
<keyword evidence="9" id="KW-1185">Reference proteome</keyword>
<comment type="similarity">
    <text evidence="1 6">Belongs to the methyltransferase superfamily. RsmH family.</text>
</comment>
<dbReference type="InterPro" id="IPR002903">
    <property type="entry name" value="RsmH"/>
</dbReference>
<dbReference type="SUPFAM" id="SSF53335">
    <property type="entry name" value="S-adenosyl-L-methionine-dependent methyltransferases"/>
    <property type="match status" value="1"/>
</dbReference>
<dbReference type="Gene3D" id="1.10.150.170">
    <property type="entry name" value="Putative methyltransferase TM0872, insert domain"/>
    <property type="match status" value="1"/>
</dbReference>
<dbReference type="PIRSF" id="PIRSF004486">
    <property type="entry name" value="MraW"/>
    <property type="match status" value="1"/>
</dbReference>
<evidence type="ECO:0000313" key="9">
    <source>
        <dbReference type="Proteomes" id="UP000481339"/>
    </source>
</evidence>
<dbReference type="AlphaFoldDB" id="A0A7C8FV24"/>
<reference evidence="8 9" key="1">
    <citation type="submission" date="2019-09" db="EMBL/GenBank/DDBJ databases">
        <title>Phylogeny of genus Pseudoclavibacter and closely related genus.</title>
        <authorList>
            <person name="Li Y."/>
        </authorList>
    </citation>
    <scope>NUCLEOTIDE SEQUENCE [LARGE SCALE GENOMIC DNA]</scope>
    <source>
        <strain evidence="8 9">JCM 16921</strain>
    </source>
</reference>
<name>A0A7C8FV24_9MICO</name>
<feature type="region of interest" description="Disordered" evidence="7">
    <location>
        <begin position="269"/>
        <end position="306"/>
    </location>
</feature>
<feature type="binding site" evidence="6">
    <location>
        <position position="110"/>
    </location>
    <ligand>
        <name>S-adenosyl-L-methionine</name>
        <dbReference type="ChEBI" id="CHEBI:59789"/>
    </ligand>
</feature>
<keyword evidence="6" id="KW-0963">Cytoplasm</keyword>
<comment type="function">
    <text evidence="6">Specifically methylates the N4 position of cytidine in position 1402 (C1402) of 16S rRNA.</text>
</comment>
<dbReference type="GO" id="GO:0070475">
    <property type="term" value="P:rRNA base methylation"/>
    <property type="evidence" value="ECO:0007669"/>
    <property type="project" value="UniProtKB-UniRule"/>
</dbReference>
<feature type="binding site" evidence="6">
    <location>
        <position position="89"/>
    </location>
    <ligand>
        <name>S-adenosyl-L-methionine</name>
        <dbReference type="ChEBI" id="CHEBI:59789"/>
    </ligand>
</feature>
<dbReference type="Gene3D" id="3.40.50.150">
    <property type="entry name" value="Vaccinia Virus protein VP39"/>
    <property type="match status" value="1"/>
</dbReference>
<gene>
    <name evidence="6 8" type="primary">rsmH</name>
    <name evidence="8" type="ORF">F8O02_03810</name>
</gene>
<evidence type="ECO:0000256" key="3">
    <source>
        <dbReference type="ARBA" id="ARBA00022603"/>
    </source>
</evidence>
<organism evidence="8 9">
    <name type="scientific">Pseudoclavibacter caeni</name>
    <dbReference type="NCBI Taxonomy" id="908846"/>
    <lineage>
        <taxon>Bacteria</taxon>
        <taxon>Bacillati</taxon>
        <taxon>Actinomycetota</taxon>
        <taxon>Actinomycetes</taxon>
        <taxon>Micrococcales</taxon>
        <taxon>Microbacteriaceae</taxon>
        <taxon>Pseudoclavibacter</taxon>
    </lineage>
</organism>
<dbReference type="EC" id="2.1.1.199" evidence="6"/>
<dbReference type="NCBIfam" id="TIGR00006">
    <property type="entry name" value="16S rRNA (cytosine(1402)-N(4))-methyltransferase RsmH"/>
    <property type="match status" value="1"/>
</dbReference>
<keyword evidence="4 6" id="KW-0808">Transferase</keyword>
<dbReference type="HAMAP" id="MF_01007">
    <property type="entry name" value="16SrRNA_methyltr_H"/>
    <property type="match status" value="1"/>
</dbReference>
<dbReference type="PANTHER" id="PTHR11265:SF0">
    <property type="entry name" value="12S RRNA N4-METHYLCYTIDINE METHYLTRANSFERASE"/>
    <property type="match status" value="1"/>
</dbReference>
<keyword evidence="3 6" id="KW-0489">Methyltransferase</keyword>
<evidence type="ECO:0000313" key="8">
    <source>
        <dbReference type="EMBL" id="KAB1632988.1"/>
    </source>
</evidence>
<dbReference type="InterPro" id="IPR029063">
    <property type="entry name" value="SAM-dependent_MTases_sf"/>
</dbReference>
<dbReference type="PANTHER" id="PTHR11265">
    <property type="entry name" value="S-ADENOSYL-METHYLTRANSFERASE MRAW"/>
    <property type="match status" value="1"/>
</dbReference>
<keyword evidence="5 6" id="KW-0949">S-adenosyl-L-methionine</keyword>
<feature type="binding site" evidence="6">
    <location>
        <begin position="43"/>
        <end position="45"/>
    </location>
    <ligand>
        <name>S-adenosyl-L-methionine</name>
        <dbReference type="ChEBI" id="CHEBI:59789"/>
    </ligand>
</feature>
<evidence type="ECO:0000256" key="6">
    <source>
        <dbReference type="HAMAP-Rule" id="MF_01007"/>
    </source>
</evidence>
<sequence>MSSEHADPATVHVSVLRERCVELLAPALQAEGAVYVDATCGMGGHTEAVLEACPAARAVCIDRDEEALALAGRRLERFGSRASFAHASFDHLAEVLAERGVAEVQAVLFDLGVSSLQLDDVDRGFSYRADAPLDMRMDRSQSLTAAEVVNTYEVGRLWTILRRYGEERHARRIAENIGRMRAERPLRTTGDLVRAVETATQSHEHRGHPAKRVFQAIRIEVNGELSEIESAVPQALAATAVGGRVAVMSFQSLEDRIVKRILREACTTTAPPGLPEIPEDQLPRFRALTRGAEQAGEDERARNRRSASVRLRAVERIRGRKR</sequence>
<comment type="catalytic activity">
    <reaction evidence="6">
        <text>cytidine(1402) in 16S rRNA + S-adenosyl-L-methionine = N(4)-methylcytidine(1402) in 16S rRNA + S-adenosyl-L-homocysteine + H(+)</text>
        <dbReference type="Rhea" id="RHEA:42928"/>
        <dbReference type="Rhea" id="RHEA-COMP:10286"/>
        <dbReference type="Rhea" id="RHEA-COMP:10287"/>
        <dbReference type="ChEBI" id="CHEBI:15378"/>
        <dbReference type="ChEBI" id="CHEBI:57856"/>
        <dbReference type="ChEBI" id="CHEBI:59789"/>
        <dbReference type="ChEBI" id="CHEBI:74506"/>
        <dbReference type="ChEBI" id="CHEBI:82748"/>
        <dbReference type="EC" id="2.1.1.199"/>
    </reaction>
</comment>
<feature type="binding site" evidence="6">
    <location>
        <position position="117"/>
    </location>
    <ligand>
        <name>S-adenosyl-L-methionine</name>
        <dbReference type="ChEBI" id="CHEBI:59789"/>
    </ligand>
</feature>
<evidence type="ECO:0000256" key="1">
    <source>
        <dbReference type="ARBA" id="ARBA00010396"/>
    </source>
</evidence>
<dbReference type="SUPFAM" id="SSF81799">
    <property type="entry name" value="Putative methyltransferase TM0872, insert domain"/>
    <property type="match status" value="1"/>
</dbReference>
<evidence type="ECO:0000256" key="4">
    <source>
        <dbReference type="ARBA" id="ARBA00022679"/>
    </source>
</evidence>
<dbReference type="GO" id="GO:0005737">
    <property type="term" value="C:cytoplasm"/>
    <property type="evidence" value="ECO:0007669"/>
    <property type="project" value="UniProtKB-SubCell"/>
</dbReference>
<dbReference type="GO" id="GO:0071424">
    <property type="term" value="F:rRNA (cytosine-N4-)-methyltransferase activity"/>
    <property type="evidence" value="ECO:0007669"/>
    <property type="project" value="UniProtKB-UniRule"/>
</dbReference>
<proteinExistence type="inferred from homology"/>
<feature type="binding site" evidence="6">
    <location>
        <position position="62"/>
    </location>
    <ligand>
        <name>S-adenosyl-L-methionine</name>
        <dbReference type="ChEBI" id="CHEBI:59789"/>
    </ligand>
</feature>
<comment type="caution">
    <text evidence="8">The sequence shown here is derived from an EMBL/GenBank/DDBJ whole genome shotgun (WGS) entry which is preliminary data.</text>
</comment>
<comment type="subcellular location">
    <subcellularLocation>
        <location evidence="6">Cytoplasm</location>
    </subcellularLocation>
</comment>
<dbReference type="EMBL" id="WBKA01000002">
    <property type="protein sequence ID" value="KAB1632988.1"/>
    <property type="molecule type" value="Genomic_DNA"/>
</dbReference>
<protein>
    <recommendedName>
        <fullName evidence="6">Ribosomal RNA small subunit methyltransferase H</fullName>
        <ecNumber evidence="6">2.1.1.199</ecNumber>
    </recommendedName>
    <alternativeName>
        <fullName evidence="6">16S rRNA m(4)C1402 methyltransferase</fullName>
    </alternativeName>
    <alternativeName>
        <fullName evidence="6">rRNA (cytosine-N(4)-)-methyltransferase RsmH</fullName>
    </alternativeName>
</protein>
<dbReference type="RefSeq" id="WP_158035910.1">
    <property type="nucleotide sequence ID" value="NZ_BAAAZV010000003.1"/>
</dbReference>
<accession>A0A7C8FV24</accession>